<keyword evidence="1" id="KW-1133">Transmembrane helix</keyword>
<dbReference type="PANTHER" id="PTHR32251:SF33">
    <property type="entry name" value="STEROID 5-ALPHA REDUCTASE C-TERMINAL DOMAIN-CONTAINING PROTEIN"/>
    <property type="match status" value="1"/>
</dbReference>
<dbReference type="Proteomes" id="UP000195570">
    <property type="component" value="Unassembled WGS sequence"/>
</dbReference>
<reference evidence="2" key="1">
    <citation type="submission" date="2016-09" db="EMBL/GenBank/DDBJ databases">
        <authorList>
            <person name="Hebert L."/>
            <person name="Moumen B."/>
        </authorList>
    </citation>
    <scope>NUCLEOTIDE SEQUENCE [LARGE SCALE GENOMIC DNA]</scope>
    <source>
        <strain evidence="2">OVI</strain>
    </source>
</reference>
<keyword evidence="3" id="KW-1185">Reference proteome</keyword>
<dbReference type="Pfam" id="PF06966">
    <property type="entry name" value="DUF1295"/>
    <property type="match status" value="1"/>
</dbReference>
<keyword evidence="1" id="KW-0812">Transmembrane</keyword>
<evidence type="ECO:0000313" key="2">
    <source>
        <dbReference type="EMBL" id="SCU69948.1"/>
    </source>
</evidence>
<gene>
    <name evidence="2" type="ORF">TEOVI_000151700</name>
</gene>
<dbReference type="FunFam" id="1.20.120.1630:FF:000027">
    <property type="entry name" value="Uncharacterized protein"/>
    <property type="match status" value="1"/>
</dbReference>
<name>A0A1G4ICE8_TRYEQ</name>
<organism evidence="2 3">
    <name type="scientific">Trypanosoma equiperdum</name>
    <dbReference type="NCBI Taxonomy" id="5694"/>
    <lineage>
        <taxon>Eukaryota</taxon>
        <taxon>Discoba</taxon>
        <taxon>Euglenozoa</taxon>
        <taxon>Kinetoplastea</taxon>
        <taxon>Metakinetoplastina</taxon>
        <taxon>Trypanosomatida</taxon>
        <taxon>Trypanosomatidae</taxon>
        <taxon>Trypanosoma</taxon>
    </lineage>
</organism>
<protein>
    <recommendedName>
        <fullName evidence="4">Steroid 5-alpha reductase C-terminal domain-containing protein</fullName>
    </recommendedName>
</protein>
<sequence length="251" mass="28429">MAQEGLKEVTDSPYFLKKWLAFIDYAANDLFGGPRPLKAAHVINLQKGGTLFFCLWLMKKSGNYSATAITYTALHGGYGLCWLLKELVFPDPKWQKHITFAGALTIFASVLGPYWYIVYNAIIRKAERSEGALCAATLVYLIGLVMMMCSDCQKYFVLKKKKGLITDGFFSRIRHPNYLGEMMIYGTFGFISNHVGSFGVLAWVWVGLFLPFMIQKEASMSRYSEWRAYKSRTGFLLPSVLPPKQKTTTVE</sequence>
<feature type="transmembrane region" description="Helical" evidence="1">
    <location>
        <begin position="97"/>
        <end position="119"/>
    </location>
</feature>
<dbReference type="InterPro" id="IPR010721">
    <property type="entry name" value="UstE-like"/>
</dbReference>
<dbReference type="GeneID" id="92375457"/>
<proteinExistence type="predicted"/>
<dbReference type="EMBL" id="CZPT02001330">
    <property type="protein sequence ID" value="SCU69948.1"/>
    <property type="molecule type" value="Genomic_DNA"/>
</dbReference>
<feature type="transmembrane region" description="Helical" evidence="1">
    <location>
        <begin position="195"/>
        <end position="214"/>
    </location>
</feature>
<keyword evidence="1" id="KW-0472">Membrane</keyword>
<accession>A0A1G4ICE8</accession>
<evidence type="ECO:0008006" key="4">
    <source>
        <dbReference type="Google" id="ProtNLM"/>
    </source>
</evidence>
<dbReference type="RefSeq" id="XP_067080837.1">
    <property type="nucleotide sequence ID" value="XM_067224736.1"/>
</dbReference>
<evidence type="ECO:0000313" key="3">
    <source>
        <dbReference type="Proteomes" id="UP000195570"/>
    </source>
</evidence>
<feature type="transmembrane region" description="Helical" evidence="1">
    <location>
        <begin position="131"/>
        <end position="148"/>
    </location>
</feature>
<feature type="transmembrane region" description="Helical" evidence="1">
    <location>
        <begin position="68"/>
        <end position="85"/>
    </location>
</feature>
<dbReference type="VEuPathDB" id="TriTrypDB:TEOVI_000151700"/>
<comment type="caution">
    <text evidence="2">The sequence shown here is derived from an EMBL/GenBank/DDBJ whole genome shotgun (WGS) entry which is preliminary data.</text>
</comment>
<dbReference type="PANTHER" id="PTHR32251">
    <property type="entry name" value="3-OXO-5-ALPHA-STEROID 4-DEHYDROGENASE"/>
    <property type="match status" value="1"/>
</dbReference>
<dbReference type="AlphaFoldDB" id="A0A1G4ICE8"/>
<dbReference type="GO" id="GO:0016020">
    <property type="term" value="C:membrane"/>
    <property type="evidence" value="ECO:0007669"/>
    <property type="project" value="TreeGrafter"/>
</dbReference>
<evidence type="ECO:0000256" key="1">
    <source>
        <dbReference type="SAM" id="Phobius"/>
    </source>
</evidence>
<dbReference type="Gene3D" id="1.20.120.1630">
    <property type="match status" value="1"/>
</dbReference>